<dbReference type="Pfam" id="PF00293">
    <property type="entry name" value="NUDIX"/>
    <property type="match status" value="1"/>
</dbReference>
<comment type="similarity">
    <text evidence="1">Belongs to the Nudix hydrolase family.</text>
</comment>
<feature type="domain" description="Nudix hydrolase" evidence="2">
    <location>
        <begin position="42"/>
        <end position="181"/>
    </location>
</feature>
<dbReference type="InterPro" id="IPR000086">
    <property type="entry name" value="NUDIX_hydrolase_dom"/>
</dbReference>
<dbReference type="PANTHER" id="PTHR43736">
    <property type="entry name" value="ADP-RIBOSE PYROPHOSPHATASE"/>
    <property type="match status" value="1"/>
</dbReference>
<dbReference type="EMBL" id="ACEC01000052">
    <property type="protein sequence ID" value="EEG30834.1"/>
    <property type="molecule type" value="Genomic_DNA"/>
</dbReference>
<organism evidence="3 4">
    <name type="scientific">[Clostridium] methylpentosum DSM 5476</name>
    <dbReference type="NCBI Taxonomy" id="537013"/>
    <lineage>
        <taxon>Bacteria</taxon>
        <taxon>Bacillati</taxon>
        <taxon>Bacillota</taxon>
        <taxon>Clostridia</taxon>
        <taxon>Eubacteriales</taxon>
        <taxon>Oscillospiraceae</taxon>
        <taxon>Oscillospiraceae incertae sedis</taxon>
    </lineage>
</organism>
<dbReference type="GO" id="GO:0016787">
    <property type="term" value="F:hydrolase activity"/>
    <property type="evidence" value="ECO:0007669"/>
    <property type="project" value="UniProtKB-KW"/>
</dbReference>
<evidence type="ECO:0000259" key="2">
    <source>
        <dbReference type="PROSITE" id="PS51462"/>
    </source>
</evidence>
<proteinExistence type="inferred from homology"/>
<comment type="caution">
    <text evidence="3">The sequence shown here is derived from an EMBL/GenBank/DDBJ whole genome shotgun (WGS) entry which is preliminary data.</text>
</comment>
<dbReference type="SUPFAM" id="SSF55811">
    <property type="entry name" value="Nudix"/>
    <property type="match status" value="1"/>
</dbReference>
<dbReference type="Gene3D" id="3.90.79.10">
    <property type="entry name" value="Nucleoside Triphosphate Pyrophosphohydrolase"/>
    <property type="match status" value="1"/>
</dbReference>
<dbReference type="InterPro" id="IPR015797">
    <property type="entry name" value="NUDIX_hydrolase-like_dom_sf"/>
</dbReference>
<accession>C0ECL8</accession>
<name>C0ECL8_9FIRM</name>
<evidence type="ECO:0000313" key="3">
    <source>
        <dbReference type="EMBL" id="EEG30834.1"/>
    </source>
</evidence>
<reference evidence="3 4" key="1">
    <citation type="submission" date="2009-01" db="EMBL/GenBank/DDBJ databases">
        <authorList>
            <person name="Fulton L."/>
            <person name="Clifton S."/>
            <person name="Fulton B."/>
            <person name="Xu J."/>
            <person name="Minx P."/>
            <person name="Pepin K.H."/>
            <person name="Johnson M."/>
            <person name="Bhonagiri V."/>
            <person name="Nash W.E."/>
            <person name="Mardis E.R."/>
            <person name="Wilson R.K."/>
        </authorList>
    </citation>
    <scope>NUCLEOTIDE SEQUENCE [LARGE SCALE GENOMIC DNA]</scope>
    <source>
        <strain evidence="3 4">DSM 5476</strain>
    </source>
</reference>
<dbReference type="PANTHER" id="PTHR43736:SF1">
    <property type="entry name" value="DIHYDRONEOPTERIN TRIPHOSPHATE DIPHOSPHATASE"/>
    <property type="match status" value="1"/>
</dbReference>
<evidence type="ECO:0000256" key="1">
    <source>
        <dbReference type="ARBA" id="ARBA00005582"/>
    </source>
</evidence>
<protein>
    <submittedName>
        <fullName evidence="3">Hydrolase, NUDIX family</fullName>
    </submittedName>
</protein>
<dbReference type="AlphaFoldDB" id="C0ECL8"/>
<sequence>MNFIQMVTNYRPSCTQEAEDRQTILRYAQLAGPGVLERSDSIAHVTSSAFVLDTSLSHVLLVRHSLRGSWSWPGGHADGNPDLLSVAIRECREETGVRQLTPLSEQIASLDIFAVPAHWKNGDYVGAHLHFSVGFCLVCDRRQPLRPCPRENTAVEWFPLDFITDERFSDADTALYQRLIVRAKMFSQPKECLK</sequence>
<reference evidence="3 4" key="2">
    <citation type="submission" date="2009-02" db="EMBL/GenBank/DDBJ databases">
        <title>Draft genome sequence of Clostridium methylpentosum (DSM 5476).</title>
        <authorList>
            <person name="Sudarsanam P."/>
            <person name="Ley R."/>
            <person name="Guruge J."/>
            <person name="Turnbaugh P.J."/>
            <person name="Mahowald M."/>
            <person name="Liep D."/>
            <person name="Gordon J."/>
        </authorList>
    </citation>
    <scope>NUCLEOTIDE SEQUENCE [LARGE SCALE GENOMIC DNA]</scope>
    <source>
        <strain evidence="3 4">DSM 5476</strain>
    </source>
</reference>
<dbReference type="Proteomes" id="UP000003340">
    <property type="component" value="Unassembled WGS sequence"/>
</dbReference>
<keyword evidence="4" id="KW-1185">Reference proteome</keyword>
<gene>
    <name evidence="3" type="ORF">CLOSTMETH_01589</name>
</gene>
<dbReference type="STRING" id="537013.CLOSTMETH_01589"/>
<dbReference type="PROSITE" id="PS51462">
    <property type="entry name" value="NUDIX"/>
    <property type="match status" value="1"/>
</dbReference>
<dbReference type="CDD" id="cd03674">
    <property type="entry name" value="NUDIX_Hydrolase"/>
    <property type="match status" value="1"/>
</dbReference>
<dbReference type="HOGENOM" id="CLU_101758_1_0_9"/>
<keyword evidence="3" id="KW-0378">Hydrolase</keyword>
<dbReference type="eggNOG" id="COG0494">
    <property type="taxonomic scope" value="Bacteria"/>
</dbReference>
<evidence type="ECO:0000313" key="4">
    <source>
        <dbReference type="Proteomes" id="UP000003340"/>
    </source>
</evidence>